<keyword evidence="2" id="KW-1185">Reference proteome</keyword>
<evidence type="ECO:0000313" key="1">
    <source>
        <dbReference type="EMBL" id="BET02060.1"/>
    </source>
</evidence>
<reference evidence="1 2" key="1">
    <citation type="submission" date="2023-09" db="EMBL/GenBank/DDBJ databases">
        <title>Nesidiocoris tenuis whole genome shotgun sequence.</title>
        <authorList>
            <person name="Shibata T."/>
            <person name="Shimoda M."/>
            <person name="Kobayashi T."/>
            <person name="Uehara T."/>
        </authorList>
    </citation>
    <scope>NUCLEOTIDE SEQUENCE [LARGE SCALE GENOMIC DNA]</scope>
    <source>
        <strain evidence="1 2">Japan</strain>
    </source>
</reference>
<dbReference type="EMBL" id="AP028921">
    <property type="protein sequence ID" value="BET02060.1"/>
    <property type="molecule type" value="Genomic_DNA"/>
</dbReference>
<proteinExistence type="predicted"/>
<gene>
    <name evidence="1" type="ORF">NTJ_14879</name>
</gene>
<name>A0ABN7BEI4_9HEMI</name>
<organism evidence="1 2">
    <name type="scientific">Nesidiocoris tenuis</name>
    <dbReference type="NCBI Taxonomy" id="355587"/>
    <lineage>
        <taxon>Eukaryota</taxon>
        <taxon>Metazoa</taxon>
        <taxon>Ecdysozoa</taxon>
        <taxon>Arthropoda</taxon>
        <taxon>Hexapoda</taxon>
        <taxon>Insecta</taxon>
        <taxon>Pterygota</taxon>
        <taxon>Neoptera</taxon>
        <taxon>Paraneoptera</taxon>
        <taxon>Hemiptera</taxon>
        <taxon>Heteroptera</taxon>
        <taxon>Panheteroptera</taxon>
        <taxon>Cimicomorpha</taxon>
        <taxon>Miridae</taxon>
        <taxon>Dicyphina</taxon>
        <taxon>Nesidiocoris</taxon>
    </lineage>
</organism>
<sequence length="75" mass="8242">MHKGWAILTCTTAFQTVNVTADTASSCSQPFATFPPFSTSRHNLSSGVTLNAFVALRVESKRCNNGKRYSNIWTN</sequence>
<dbReference type="Proteomes" id="UP001307889">
    <property type="component" value="Chromosome 13"/>
</dbReference>
<accession>A0ABN7BEI4</accession>
<evidence type="ECO:0008006" key="3">
    <source>
        <dbReference type="Google" id="ProtNLM"/>
    </source>
</evidence>
<evidence type="ECO:0000313" key="2">
    <source>
        <dbReference type="Proteomes" id="UP001307889"/>
    </source>
</evidence>
<protein>
    <recommendedName>
        <fullName evidence="3">Secreted protein</fullName>
    </recommendedName>
</protein>